<evidence type="ECO:0000313" key="5">
    <source>
        <dbReference type="EMBL" id="TIA87122.1"/>
    </source>
</evidence>
<evidence type="ECO:0000256" key="2">
    <source>
        <dbReference type="SAM" id="Phobius"/>
    </source>
</evidence>
<dbReference type="Gene3D" id="1.20.120.1770">
    <property type="match status" value="1"/>
</dbReference>
<sequence>MAITTTIGASRSTTSIAIIIIGLATLAAAHAGHGHAAEGSEMNKMPLDWIIILHIITQILVWLIVFPIGMVLGSSRSKWHVPVQSAAMLVTGCLGYLSGMKHKGRQYPTSVHSTMAGIIVPYLVAQAAMGIFLKLHVLENTKLRAWVVKLHGITGKTFPVVGWVQMIFGIATVGSYCRGGSLGQCVAHYLMGSAFIAYGVVYALLLHIGAKSAVRGGYSQDFVDSTVIMLWGIVNTFTEHHGGAWSHKDLQHTMLGVLWWCGGALGMFMARKGKRSIIPAGIIIMTGYVMSAHEQAMEISTKVHAIFGYTLMAAGLTRIIDICFISDQEESSNLRAFQHLPPYLLILSGSLFMSATDEELKVADSANFDHATYAMVIFSISFLLYLLVTTNINLYLHLTRDRNPAQQEQNKDTEMQQYERLSLEESSRQPHETIFDAAEHQ</sequence>
<dbReference type="AlphaFoldDB" id="A0A4T0FFR3"/>
<proteinExistence type="predicted"/>
<dbReference type="Proteomes" id="UP000310189">
    <property type="component" value="Unassembled WGS sequence"/>
</dbReference>
<evidence type="ECO:0008006" key="7">
    <source>
        <dbReference type="Google" id="ProtNLM"/>
    </source>
</evidence>
<evidence type="ECO:0000259" key="3">
    <source>
        <dbReference type="Pfam" id="PF10348"/>
    </source>
</evidence>
<protein>
    <recommendedName>
        <fullName evidence="7">Cytochrome b561 domain-containing protein</fullName>
    </recommendedName>
</protein>
<feature type="transmembrane region" description="Helical" evidence="2">
    <location>
        <begin position="79"/>
        <end position="98"/>
    </location>
</feature>
<feature type="transmembrane region" description="Helical" evidence="2">
    <location>
        <begin position="49"/>
        <end position="72"/>
    </location>
</feature>
<feature type="compositionally biased region" description="Basic and acidic residues" evidence="1">
    <location>
        <begin position="421"/>
        <end position="441"/>
    </location>
</feature>
<reference evidence="5 6" key="1">
    <citation type="submission" date="2019-03" db="EMBL/GenBank/DDBJ databases">
        <title>Sequencing 23 genomes of Wallemia ichthyophaga.</title>
        <authorList>
            <person name="Gostincar C."/>
        </authorList>
    </citation>
    <scope>NUCLEOTIDE SEQUENCE [LARGE SCALE GENOMIC DNA]</scope>
    <source>
        <strain evidence="5 6">EXF-5753</strain>
    </source>
</reference>
<feature type="transmembrane region" description="Helical" evidence="2">
    <location>
        <begin position="158"/>
        <end position="176"/>
    </location>
</feature>
<evidence type="ECO:0000259" key="4">
    <source>
        <dbReference type="Pfam" id="PF10355"/>
    </source>
</evidence>
<feature type="domain" description="Protein YTP1-like C-terminal" evidence="4">
    <location>
        <begin position="162"/>
        <end position="394"/>
    </location>
</feature>
<dbReference type="Pfam" id="PF10355">
    <property type="entry name" value="Ytp1"/>
    <property type="match status" value="1"/>
</dbReference>
<evidence type="ECO:0000313" key="6">
    <source>
        <dbReference type="Proteomes" id="UP000310189"/>
    </source>
</evidence>
<keyword evidence="2" id="KW-1133">Transmembrane helix</keyword>
<dbReference type="Pfam" id="PF10348">
    <property type="entry name" value="DUF2427"/>
    <property type="match status" value="1"/>
</dbReference>
<comment type="caution">
    <text evidence="5">The sequence shown here is derived from an EMBL/GenBank/DDBJ whole genome shotgun (WGS) entry which is preliminary data.</text>
</comment>
<evidence type="ECO:0000256" key="1">
    <source>
        <dbReference type="SAM" id="MobiDB-lite"/>
    </source>
</evidence>
<feature type="transmembrane region" description="Helical" evidence="2">
    <location>
        <begin position="336"/>
        <end position="353"/>
    </location>
</feature>
<dbReference type="OrthoDB" id="4137487at2759"/>
<feature type="transmembrane region" description="Helical" evidence="2">
    <location>
        <begin position="305"/>
        <end position="324"/>
    </location>
</feature>
<gene>
    <name evidence="5" type="ORF">E3P99_03373</name>
</gene>
<dbReference type="PANTHER" id="PTHR31685">
    <property type="entry name" value="INTEGRAL MEMBRANE PROTEIN (AFU_ORTHOLOGUE AFUA_6G12730)-RELATED"/>
    <property type="match status" value="1"/>
</dbReference>
<organism evidence="5 6">
    <name type="scientific">Wallemia hederae</name>
    <dbReference type="NCBI Taxonomy" id="1540922"/>
    <lineage>
        <taxon>Eukaryota</taxon>
        <taxon>Fungi</taxon>
        <taxon>Dikarya</taxon>
        <taxon>Basidiomycota</taxon>
        <taxon>Wallemiomycotina</taxon>
        <taxon>Wallemiomycetes</taxon>
        <taxon>Wallemiales</taxon>
        <taxon>Wallemiaceae</taxon>
        <taxon>Wallemia</taxon>
    </lineage>
</organism>
<feature type="transmembrane region" description="Helical" evidence="2">
    <location>
        <begin position="373"/>
        <end position="396"/>
    </location>
</feature>
<feature type="region of interest" description="Disordered" evidence="1">
    <location>
        <begin position="419"/>
        <end position="441"/>
    </location>
</feature>
<keyword evidence="2" id="KW-0812">Transmembrane</keyword>
<dbReference type="PANTHER" id="PTHR31685:SF2">
    <property type="entry name" value="PROTEIN YTP1"/>
    <property type="match status" value="1"/>
</dbReference>
<feature type="transmembrane region" description="Helical" evidence="2">
    <location>
        <begin position="188"/>
        <end position="210"/>
    </location>
</feature>
<dbReference type="EMBL" id="SPNW01000064">
    <property type="protein sequence ID" value="TIA87122.1"/>
    <property type="molecule type" value="Genomic_DNA"/>
</dbReference>
<name>A0A4T0FFR3_9BASI</name>
<dbReference type="InterPro" id="IPR018825">
    <property type="entry name" value="DUF2427"/>
</dbReference>
<feature type="transmembrane region" description="Helical" evidence="2">
    <location>
        <begin position="12"/>
        <end position="29"/>
    </location>
</feature>
<accession>A0A4T0FFR3</accession>
<feature type="domain" description="DUF2427" evidence="3">
    <location>
        <begin position="42"/>
        <end position="136"/>
    </location>
</feature>
<dbReference type="InterPro" id="IPR018827">
    <property type="entry name" value="YTP1_C"/>
</dbReference>
<keyword evidence="2" id="KW-0472">Membrane</keyword>
<feature type="transmembrane region" description="Helical" evidence="2">
    <location>
        <begin position="118"/>
        <end position="137"/>
    </location>
</feature>
<keyword evidence="6" id="KW-1185">Reference proteome</keyword>
<feature type="transmembrane region" description="Helical" evidence="2">
    <location>
        <begin position="277"/>
        <end position="293"/>
    </location>
</feature>